<accession>A0A7U2I885</accession>
<dbReference type="AlphaFoldDB" id="A0A7U2I885"/>
<sequence>MSHPALPFFSLPKHVRLLVYEQLESSNKYVHLSNQPDQDPDCAILVA</sequence>
<protein>
    <submittedName>
        <fullName evidence="1">Uncharacterized protein</fullName>
    </submittedName>
</protein>
<evidence type="ECO:0000313" key="1">
    <source>
        <dbReference type="EMBL" id="QRD04537.1"/>
    </source>
</evidence>
<gene>
    <name evidence="1" type="ORF">JI435_104770</name>
</gene>
<dbReference type="VEuPathDB" id="FungiDB:JI435_104770"/>
<dbReference type="EMBL" id="CP069039">
    <property type="protein sequence ID" value="QRD04537.1"/>
    <property type="molecule type" value="Genomic_DNA"/>
</dbReference>
<dbReference type="Proteomes" id="UP000663193">
    <property type="component" value="Chromosome 17"/>
</dbReference>
<organism evidence="1 2">
    <name type="scientific">Phaeosphaeria nodorum (strain SN15 / ATCC MYA-4574 / FGSC 10173)</name>
    <name type="common">Glume blotch fungus</name>
    <name type="synonym">Parastagonospora nodorum</name>
    <dbReference type="NCBI Taxonomy" id="321614"/>
    <lineage>
        <taxon>Eukaryota</taxon>
        <taxon>Fungi</taxon>
        <taxon>Dikarya</taxon>
        <taxon>Ascomycota</taxon>
        <taxon>Pezizomycotina</taxon>
        <taxon>Dothideomycetes</taxon>
        <taxon>Pleosporomycetidae</taxon>
        <taxon>Pleosporales</taxon>
        <taxon>Pleosporineae</taxon>
        <taxon>Phaeosphaeriaceae</taxon>
        <taxon>Parastagonospora</taxon>
    </lineage>
</organism>
<reference evidence="2" key="1">
    <citation type="journal article" date="2021" name="BMC Genomics">
        <title>Chromosome-level genome assembly and manually-curated proteome of model necrotroph Parastagonospora nodorum Sn15 reveals a genome-wide trove of candidate effector homologs, and redundancy of virulence-related functions within an accessory chromosome.</title>
        <authorList>
            <person name="Bertazzoni S."/>
            <person name="Jones D.A.B."/>
            <person name="Phan H.T."/>
            <person name="Tan K.-C."/>
            <person name="Hane J.K."/>
        </authorList>
    </citation>
    <scope>NUCLEOTIDE SEQUENCE [LARGE SCALE GENOMIC DNA]</scope>
    <source>
        <strain evidence="2">SN15 / ATCC MYA-4574 / FGSC 10173)</strain>
    </source>
</reference>
<keyword evidence="2" id="KW-1185">Reference proteome</keyword>
<evidence type="ECO:0000313" key="2">
    <source>
        <dbReference type="Proteomes" id="UP000663193"/>
    </source>
</evidence>
<name>A0A7U2I885_PHANO</name>
<proteinExistence type="predicted"/>
<dbReference type="OrthoDB" id="5314997at2759"/>